<dbReference type="EMBL" id="JBHTEY010000004">
    <property type="protein sequence ID" value="MFC7617356.1"/>
    <property type="molecule type" value="Genomic_DNA"/>
</dbReference>
<feature type="region of interest" description="Disordered" evidence="1">
    <location>
        <begin position="832"/>
        <end position="864"/>
    </location>
</feature>
<reference evidence="4" key="1">
    <citation type="journal article" date="2019" name="Int. J. Syst. Evol. Microbiol.">
        <title>The Global Catalogue of Microorganisms (GCM) 10K type strain sequencing project: providing services to taxonomists for standard genome sequencing and annotation.</title>
        <authorList>
            <consortium name="The Broad Institute Genomics Platform"/>
            <consortium name="The Broad Institute Genome Sequencing Center for Infectious Disease"/>
            <person name="Wu L."/>
            <person name="Ma J."/>
        </authorList>
    </citation>
    <scope>NUCLEOTIDE SEQUENCE [LARGE SCALE GENOMIC DNA]</scope>
    <source>
        <strain evidence="4">JCM 17695</strain>
    </source>
</reference>
<dbReference type="Proteomes" id="UP001596512">
    <property type="component" value="Unassembled WGS sequence"/>
</dbReference>
<keyword evidence="4" id="KW-1185">Reference proteome</keyword>
<organism evidence="3 4">
    <name type="scientific">Actinokineospora soli</name>
    <dbReference type="NCBI Taxonomy" id="1048753"/>
    <lineage>
        <taxon>Bacteria</taxon>
        <taxon>Bacillati</taxon>
        <taxon>Actinomycetota</taxon>
        <taxon>Actinomycetes</taxon>
        <taxon>Pseudonocardiales</taxon>
        <taxon>Pseudonocardiaceae</taxon>
        <taxon>Actinokineospora</taxon>
    </lineage>
</organism>
<comment type="caution">
    <text evidence="3">The sequence shown here is derived from an EMBL/GenBank/DDBJ whole genome shotgun (WGS) entry which is preliminary data.</text>
</comment>
<evidence type="ECO:0000256" key="1">
    <source>
        <dbReference type="SAM" id="MobiDB-lite"/>
    </source>
</evidence>
<evidence type="ECO:0000259" key="2">
    <source>
        <dbReference type="Pfam" id="PF12770"/>
    </source>
</evidence>
<accession>A0ABW2TV45</accession>
<evidence type="ECO:0000313" key="3">
    <source>
        <dbReference type="EMBL" id="MFC7617356.1"/>
    </source>
</evidence>
<protein>
    <submittedName>
        <fullName evidence="3">CHAT domain-containing protein</fullName>
    </submittedName>
</protein>
<name>A0ABW2TV45_9PSEU</name>
<dbReference type="Pfam" id="PF12770">
    <property type="entry name" value="CHAT"/>
    <property type="match status" value="1"/>
</dbReference>
<proteinExistence type="predicted"/>
<feature type="domain" description="CHAT" evidence="2">
    <location>
        <begin position="862"/>
        <end position="1010"/>
    </location>
</feature>
<evidence type="ECO:0000313" key="4">
    <source>
        <dbReference type="Proteomes" id="UP001596512"/>
    </source>
</evidence>
<gene>
    <name evidence="3" type="ORF">ACFQV2_31980</name>
</gene>
<dbReference type="InterPro" id="IPR024983">
    <property type="entry name" value="CHAT_dom"/>
</dbReference>
<sequence length="1033" mass="109410">MTTRDGRIGAVHESRDGWATPVDDPVLGLASAAEGAALLRDMPTVAEAMAAARDGETRAVALGPDGVALVRADGVELLPPTDPWAARVYAALGPDLGRVPVVRVAGDRLFHVVPGGLRDPTAPRETTLGEALATDDAVYFHNQFRADLSLSEGPVPADALPLDATVTVREARPEDGFHSRAEVRTDFGGTWWRVDGRTVNAVGNAQAVTTTAAPPPPADPPAPRPASCWCARRTPKTCPAAHDRAAARHALADAVASASAARDPADADRDYRAALAIAEPAVAPAVAVDHVSALLALGAVDLAERRCAEHLARFPGHVPLVGVRAEVRSAKGDHRAAAADAATALASASGTRRARLLRVEGLAAADRRDFATADAKLGEARALFARAGHTAGTDAVDHDRVAIAVRLHDPHAVDLALATDATTPAERLRHAEALRKRLRYEEALSLVLADALSPGLDPALRLPVVGELAVLLRLLRRDDAAERLTPLIAELDPSGATAARVWPETRGPDPTTVPDRVRLARQLVEEDRLADAESVLSGLTPATPTDTALWRLAAGELELARDALPEAVTHLATAADAATGLGRTELRVLALRRLGLACFRAGDERRAAECWSAAHRAEEVVAAAQDSDWARVRLLAAADTEHDHAIGATAQAAQRDPARAAAVVVAMEAARGGTLLAARDLPALRDREGTWRWLKAMTRDLHRDQALWLSHATSDRVHHAVLTRGRVRITSTPADVTRLSDAVAEFQAFLHPDDLPLSVESGDFDAALADLARRVGLDAAVALLPPTATRVTTIAAGPLSDLPWAALSTQDTPLVARFALSDLPSLSIRQPLRARSRRSRGDAGLLVSPPDGLTRAEPAGFTPLTDDRATVAALDARAPEHRVIRIDCHGVHDEDDPDGSWLTLAGGERLTAERLRRIPLRGTVTLGACESGMAQPRGRDEPVGFVRSALLAGASAVLAARWVAADGTAAALLDRFGANLRHLPRDIALQRAQLSIEEHPARWGCWALYGDPGFQTAAGPLRRRIRSSRAPVR</sequence>